<feature type="signal peptide" evidence="1">
    <location>
        <begin position="1"/>
        <end position="21"/>
    </location>
</feature>
<evidence type="ECO:0000313" key="4">
    <source>
        <dbReference type="Proteomes" id="UP000004594"/>
    </source>
</evidence>
<sequence length="440" mass="48387">MKKIFALAAVAALTAGVSAYAANPFSDVGMDHWAYQAVADLSAQGVVEGYPNGTFGGEKHITRFEVAQIVARLLAQESQLNASQKATVEKLAAEYADELSNLGVRVSNLENKVGNITWSGDARVKYEHKDEFKALKKKDPNHVFDSYTARMRLNLKAQANPQVAVKAQVESSFDLDKSEAATFEVKRLHGEYTPVKGFTIDAGRTDVTLGTGAWYDGAFDGVVVSHDLGKYNVQAGYGRYRGLDFATQFAYQKKDKSKGKVGFNLTSRDDQQAWFAQAGVRVNDKVQLGSFFTHFAKIKKNRQAEEFVGFNGKVQLNKVLSLEGDYVRSISKPADADHDARFWTVGATYDMGMAQLGLHYYDVEGGSYLGGSNAAIDDKIGGYKNHSHGAQSWVASAKVAVAKDVTLNANYKFNSKTQSFKGEKRSNYNDIWNVSLNYVF</sequence>
<dbReference type="eggNOG" id="COG3203">
    <property type="taxonomic scope" value="Bacteria"/>
</dbReference>
<dbReference type="Pfam" id="PF13609">
    <property type="entry name" value="Porin_4"/>
    <property type="match status" value="1"/>
</dbReference>
<dbReference type="Proteomes" id="UP000004594">
    <property type="component" value="Unassembled WGS sequence"/>
</dbReference>
<dbReference type="InterPro" id="IPR023614">
    <property type="entry name" value="Porin_dom_sf"/>
</dbReference>
<evidence type="ECO:0000313" key="3">
    <source>
        <dbReference type="EMBL" id="EFR42474.1"/>
    </source>
</evidence>
<protein>
    <recommendedName>
        <fullName evidence="2">SLH domain-containing protein</fullName>
    </recommendedName>
</protein>
<dbReference type="GO" id="GO:0016020">
    <property type="term" value="C:membrane"/>
    <property type="evidence" value="ECO:0007669"/>
    <property type="project" value="InterPro"/>
</dbReference>
<dbReference type="OrthoDB" id="5845122at2"/>
<dbReference type="PANTHER" id="PTHR43308:SF1">
    <property type="entry name" value="OUTER MEMBRANE PROTEIN ALPHA"/>
    <property type="match status" value="1"/>
</dbReference>
<dbReference type="InterPro" id="IPR051465">
    <property type="entry name" value="Cell_Envelope_Struct_Comp"/>
</dbReference>
<name>E4L9K0_9FIRM</name>
<dbReference type="PROSITE" id="PS51272">
    <property type="entry name" value="SLH"/>
    <property type="match status" value="1"/>
</dbReference>
<dbReference type="Pfam" id="PF00395">
    <property type="entry name" value="SLH"/>
    <property type="match status" value="1"/>
</dbReference>
<feature type="chain" id="PRO_5003183404" description="SLH domain-containing protein" evidence="1">
    <location>
        <begin position="22"/>
        <end position="440"/>
    </location>
</feature>
<dbReference type="SUPFAM" id="SSF56935">
    <property type="entry name" value="Porins"/>
    <property type="match status" value="1"/>
</dbReference>
<gene>
    <name evidence="3" type="ORF">HMPREF9220_0426</name>
</gene>
<dbReference type="AlphaFoldDB" id="E4L9K0"/>
<accession>E4L9K0</accession>
<evidence type="ECO:0000259" key="2">
    <source>
        <dbReference type="PROSITE" id="PS51272"/>
    </source>
</evidence>
<dbReference type="Gene3D" id="2.40.160.10">
    <property type="entry name" value="Porin"/>
    <property type="match status" value="1"/>
</dbReference>
<dbReference type="InterPro" id="IPR001119">
    <property type="entry name" value="SLH_dom"/>
</dbReference>
<dbReference type="EMBL" id="AENT01000024">
    <property type="protein sequence ID" value="EFR42474.1"/>
    <property type="molecule type" value="Genomic_DNA"/>
</dbReference>
<proteinExistence type="predicted"/>
<feature type="domain" description="SLH" evidence="2">
    <location>
        <begin position="21"/>
        <end position="84"/>
    </location>
</feature>
<dbReference type="PANTHER" id="PTHR43308">
    <property type="entry name" value="OUTER MEMBRANE PROTEIN ALPHA-RELATED"/>
    <property type="match status" value="1"/>
</dbReference>
<dbReference type="InterPro" id="IPR033900">
    <property type="entry name" value="Gram_neg_porin_domain"/>
</dbReference>
<dbReference type="GO" id="GO:0015288">
    <property type="term" value="F:porin activity"/>
    <property type="evidence" value="ECO:0007669"/>
    <property type="project" value="InterPro"/>
</dbReference>
<evidence type="ECO:0000256" key="1">
    <source>
        <dbReference type="SAM" id="SignalP"/>
    </source>
</evidence>
<dbReference type="RefSeq" id="WP_007554745.1">
    <property type="nucleotide sequence ID" value="NZ_AENT01000024.1"/>
</dbReference>
<comment type="caution">
    <text evidence="3">The sequence shown here is derived from an EMBL/GenBank/DDBJ whole genome shotgun (WGS) entry which is preliminary data.</text>
</comment>
<keyword evidence="1" id="KW-0732">Signal</keyword>
<organism evidence="3 4">
    <name type="scientific">Dialister micraerophilus UPII 345-E</name>
    <dbReference type="NCBI Taxonomy" id="910314"/>
    <lineage>
        <taxon>Bacteria</taxon>
        <taxon>Bacillati</taxon>
        <taxon>Bacillota</taxon>
        <taxon>Negativicutes</taxon>
        <taxon>Veillonellales</taxon>
        <taxon>Veillonellaceae</taxon>
        <taxon>Dialister</taxon>
    </lineage>
</organism>
<reference evidence="3 4" key="1">
    <citation type="submission" date="2010-11" db="EMBL/GenBank/DDBJ databases">
        <authorList>
            <person name="Durkin A.S."/>
            <person name="Madupu R."/>
            <person name="Torralba M."/>
            <person name="Gillis M."/>
            <person name="Methe B."/>
            <person name="Sutton G."/>
            <person name="Nelson K.E."/>
        </authorList>
    </citation>
    <scope>NUCLEOTIDE SEQUENCE [LARGE SCALE GENOMIC DNA]</scope>
    <source>
        <strain evidence="3 4">UPII 345-E</strain>
    </source>
</reference>